<keyword evidence="2" id="KW-1185">Reference proteome</keyword>
<dbReference type="Proteomes" id="UP000270094">
    <property type="component" value="Unassembled WGS sequence"/>
</dbReference>
<name>A0A3P7JIL2_STRVU</name>
<evidence type="ECO:0000313" key="1">
    <source>
        <dbReference type="EMBL" id="VDM85490.1"/>
    </source>
</evidence>
<accession>A0A3P7JIL2</accession>
<sequence>MIPKAEGIKETHRARAAKAGERARKVSAFSLVCSEDYEVFGYIKEYSLRKCSYSSIFVLSRSMFC</sequence>
<protein>
    <submittedName>
        <fullName evidence="1">Uncharacterized protein</fullName>
    </submittedName>
</protein>
<gene>
    <name evidence="1" type="ORF">SVUK_LOCUS20488</name>
</gene>
<reference evidence="1 2" key="1">
    <citation type="submission" date="2018-11" db="EMBL/GenBank/DDBJ databases">
        <authorList>
            <consortium name="Pathogen Informatics"/>
        </authorList>
    </citation>
    <scope>NUCLEOTIDE SEQUENCE [LARGE SCALE GENOMIC DNA]</scope>
</reference>
<evidence type="ECO:0000313" key="2">
    <source>
        <dbReference type="Proteomes" id="UP000270094"/>
    </source>
</evidence>
<dbReference type="AlphaFoldDB" id="A0A3P7JIL2"/>
<dbReference type="EMBL" id="UYYB01141060">
    <property type="protein sequence ID" value="VDM85490.1"/>
    <property type="molecule type" value="Genomic_DNA"/>
</dbReference>
<proteinExistence type="predicted"/>
<organism evidence="1 2">
    <name type="scientific">Strongylus vulgaris</name>
    <name type="common">Blood worm</name>
    <dbReference type="NCBI Taxonomy" id="40348"/>
    <lineage>
        <taxon>Eukaryota</taxon>
        <taxon>Metazoa</taxon>
        <taxon>Ecdysozoa</taxon>
        <taxon>Nematoda</taxon>
        <taxon>Chromadorea</taxon>
        <taxon>Rhabditida</taxon>
        <taxon>Rhabditina</taxon>
        <taxon>Rhabditomorpha</taxon>
        <taxon>Strongyloidea</taxon>
        <taxon>Strongylidae</taxon>
        <taxon>Strongylus</taxon>
    </lineage>
</organism>